<evidence type="ECO:0000313" key="20">
    <source>
        <dbReference type="Proteomes" id="UP001214854"/>
    </source>
</evidence>
<dbReference type="InterPro" id="IPR037066">
    <property type="entry name" value="Plug_dom_sf"/>
</dbReference>
<keyword evidence="7 16" id="KW-0732">Signal</keyword>
<evidence type="ECO:0000256" key="4">
    <source>
        <dbReference type="ARBA" id="ARBA00022452"/>
    </source>
</evidence>
<keyword evidence="12 19" id="KW-0675">Receptor</keyword>
<dbReference type="InterPro" id="IPR010105">
    <property type="entry name" value="TonB_sidphr_rcpt"/>
</dbReference>
<reference evidence="19 20" key="1">
    <citation type="submission" date="2023-01" db="EMBL/GenBank/DDBJ databases">
        <title>Novel species of the genus Asticcacaulis isolated from rivers.</title>
        <authorList>
            <person name="Lu H."/>
        </authorList>
    </citation>
    <scope>NUCLEOTIDE SEQUENCE [LARGE SCALE GENOMIC DNA]</scope>
    <source>
        <strain evidence="19 20">BYS171W</strain>
    </source>
</reference>
<evidence type="ECO:0000256" key="7">
    <source>
        <dbReference type="ARBA" id="ARBA00022729"/>
    </source>
</evidence>
<evidence type="ECO:0000313" key="19">
    <source>
        <dbReference type="EMBL" id="MDC7684634.1"/>
    </source>
</evidence>
<proteinExistence type="inferred from homology"/>
<dbReference type="InterPro" id="IPR039426">
    <property type="entry name" value="TonB-dep_rcpt-like"/>
</dbReference>
<keyword evidence="9" id="KW-0406">Ion transport</keyword>
<evidence type="ECO:0000256" key="8">
    <source>
        <dbReference type="ARBA" id="ARBA00023004"/>
    </source>
</evidence>
<keyword evidence="4 14" id="KW-1134">Transmembrane beta strand</keyword>
<comment type="caution">
    <text evidence="19">The sequence shown here is derived from an EMBL/GenBank/DDBJ whole genome shotgun (WGS) entry which is preliminary data.</text>
</comment>
<dbReference type="PANTHER" id="PTHR32552">
    <property type="entry name" value="FERRICHROME IRON RECEPTOR-RELATED"/>
    <property type="match status" value="1"/>
</dbReference>
<keyword evidence="8" id="KW-0408">Iron</keyword>
<keyword evidence="3 14" id="KW-0813">Transport</keyword>
<evidence type="ECO:0000256" key="6">
    <source>
        <dbReference type="ARBA" id="ARBA00022692"/>
    </source>
</evidence>
<feature type="domain" description="TonB-dependent receptor plug" evidence="18">
    <location>
        <begin position="68"/>
        <end position="167"/>
    </location>
</feature>
<keyword evidence="11 14" id="KW-0472">Membrane</keyword>
<dbReference type="InterPro" id="IPR012910">
    <property type="entry name" value="Plug_dom"/>
</dbReference>
<evidence type="ECO:0000256" key="14">
    <source>
        <dbReference type="PROSITE-ProRule" id="PRU01360"/>
    </source>
</evidence>
<dbReference type="Gene3D" id="2.40.170.20">
    <property type="entry name" value="TonB-dependent receptor, beta-barrel domain"/>
    <property type="match status" value="1"/>
</dbReference>
<gene>
    <name evidence="19" type="ORF">PQU92_15215</name>
</gene>
<dbReference type="InterPro" id="IPR036942">
    <property type="entry name" value="Beta-barrel_TonB_sf"/>
</dbReference>
<feature type="signal peptide" evidence="16">
    <location>
        <begin position="1"/>
        <end position="34"/>
    </location>
</feature>
<dbReference type="PROSITE" id="PS52016">
    <property type="entry name" value="TONB_DEPENDENT_REC_3"/>
    <property type="match status" value="1"/>
</dbReference>
<evidence type="ECO:0000256" key="9">
    <source>
        <dbReference type="ARBA" id="ARBA00023065"/>
    </source>
</evidence>
<accession>A0ABT5HX63</accession>
<evidence type="ECO:0000256" key="13">
    <source>
        <dbReference type="ARBA" id="ARBA00023237"/>
    </source>
</evidence>
<evidence type="ECO:0000256" key="12">
    <source>
        <dbReference type="ARBA" id="ARBA00023170"/>
    </source>
</evidence>
<dbReference type="EMBL" id="JAQQKX010000014">
    <property type="protein sequence ID" value="MDC7684634.1"/>
    <property type="molecule type" value="Genomic_DNA"/>
</dbReference>
<dbReference type="Pfam" id="PF00593">
    <property type="entry name" value="TonB_dep_Rec_b-barrel"/>
    <property type="match status" value="1"/>
</dbReference>
<evidence type="ECO:0000256" key="5">
    <source>
        <dbReference type="ARBA" id="ARBA00022496"/>
    </source>
</evidence>
<keyword evidence="10 15" id="KW-0798">TonB box</keyword>
<name>A0ABT5HX63_9CAUL</name>
<dbReference type="Proteomes" id="UP001214854">
    <property type="component" value="Unassembled WGS sequence"/>
</dbReference>
<dbReference type="InterPro" id="IPR000531">
    <property type="entry name" value="Beta-barrel_TonB"/>
</dbReference>
<dbReference type="Gene3D" id="2.170.130.10">
    <property type="entry name" value="TonB-dependent receptor, plug domain"/>
    <property type="match status" value="1"/>
</dbReference>
<comment type="similarity">
    <text evidence="2 14 15">Belongs to the TonB-dependent receptor family.</text>
</comment>
<evidence type="ECO:0000259" key="17">
    <source>
        <dbReference type="Pfam" id="PF00593"/>
    </source>
</evidence>
<dbReference type="NCBIfam" id="TIGR01783">
    <property type="entry name" value="TonB-siderophor"/>
    <property type="match status" value="1"/>
</dbReference>
<evidence type="ECO:0000259" key="18">
    <source>
        <dbReference type="Pfam" id="PF07715"/>
    </source>
</evidence>
<evidence type="ECO:0000256" key="15">
    <source>
        <dbReference type="RuleBase" id="RU003357"/>
    </source>
</evidence>
<dbReference type="RefSeq" id="WP_272749106.1">
    <property type="nucleotide sequence ID" value="NZ_JAQQKX010000014.1"/>
</dbReference>
<evidence type="ECO:0000256" key="2">
    <source>
        <dbReference type="ARBA" id="ARBA00009810"/>
    </source>
</evidence>
<evidence type="ECO:0000256" key="1">
    <source>
        <dbReference type="ARBA" id="ARBA00004571"/>
    </source>
</evidence>
<keyword evidence="5" id="KW-0410">Iron transport</keyword>
<evidence type="ECO:0000256" key="3">
    <source>
        <dbReference type="ARBA" id="ARBA00022448"/>
    </source>
</evidence>
<keyword evidence="13 14" id="KW-0998">Cell outer membrane</keyword>
<dbReference type="SUPFAM" id="SSF56935">
    <property type="entry name" value="Porins"/>
    <property type="match status" value="1"/>
</dbReference>
<dbReference type="Pfam" id="PF07715">
    <property type="entry name" value="Plug"/>
    <property type="match status" value="1"/>
</dbReference>
<keyword evidence="20" id="KW-1185">Reference proteome</keyword>
<evidence type="ECO:0000256" key="10">
    <source>
        <dbReference type="ARBA" id="ARBA00023077"/>
    </source>
</evidence>
<dbReference type="CDD" id="cd01347">
    <property type="entry name" value="ligand_gated_channel"/>
    <property type="match status" value="1"/>
</dbReference>
<keyword evidence="6 14" id="KW-0812">Transmembrane</keyword>
<organism evidence="19 20">
    <name type="scientific">Asticcacaulis aquaticus</name>
    <dbReference type="NCBI Taxonomy" id="2984212"/>
    <lineage>
        <taxon>Bacteria</taxon>
        <taxon>Pseudomonadati</taxon>
        <taxon>Pseudomonadota</taxon>
        <taxon>Alphaproteobacteria</taxon>
        <taxon>Caulobacterales</taxon>
        <taxon>Caulobacteraceae</taxon>
        <taxon>Asticcacaulis</taxon>
    </lineage>
</organism>
<feature type="domain" description="TonB-dependent receptor-like beta-barrel" evidence="17">
    <location>
        <begin position="251"/>
        <end position="733"/>
    </location>
</feature>
<sequence>MTHIRNRKHGANRYLSAALLAAAAVPALSSAAMAQEKADKKLEGVTVTAEENTYKADVVSSPKQTQALIDTPKTVQVIKKEVIQEQQATTLVEALRNTPGITLQMGENGNTSSGDTFQMRGFDMSSSLLVDGLRDRGVATRDTFNIEQIEVVKGAGGADTGRGASSGYINVSTKQASLDDAASASATAYTQGGYRATADVNKAIGETSALRLNVLSQDIDTAGRDHVKRSGYGVAAAYGIGLETKTRFHLSGQYLNNDNVPDGGISSIGWEGFYNATAEVRAAGKVRSENFYGSVSDFENQEQGSVTAKFEHDFAAGIYFTNVSRWSNTSLERVLTGVNGITATTVSNPATWTLARSRQRVNQKAETFNNVSNFVTSFETGALTHDLVFGFEYSDETTNTGSFTTVGTTTLANLYNPNPNDTMASLILTNTLNTSTGAFPGQLNTAWTISDTQVASIYAFDTISFGEKWIVNLGFRSDSYRLEYTNYDYLGNRLPQVGTTAPTATTPRVLSLKAAKSINAYKAGLVYKPTPNGSIYVSYATSVTPPGSAGTLSNTAININNANVDPSETKNLEAGVKWDLFEGRLGLTGAYYKTNLTNAIVADTNLDGYAENLGDREIKGFEIGLNGQITDKWNITAGIQTMDDKQKEGGTVGSTSRWSPELSGSFWSTYALSDKIKLGGGARYMGEQKRDLTVGETPATSNMAKIPEYWVVDAYGSYQLTAKAALQLNVYNLADEDYIGQLNNGGARLIPGAPRSASLTLNYRF</sequence>
<evidence type="ECO:0000256" key="16">
    <source>
        <dbReference type="SAM" id="SignalP"/>
    </source>
</evidence>
<protein>
    <submittedName>
        <fullName evidence="19">TonB-dependent siderophore receptor</fullName>
    </submittedName>
</protein>
<feature type="chain" id="PRO_5045800626" evidence="16">
    <location>
        <begin position="35"/>
        <end position="765"/>
    </location>
</feature>
<evidence type="ECO:0000256" key="11">
    <source>
        <dbReference type="ARBA" id="ARBA00023136"/>
    </source>
</evidence>
<comment type="subcellular location">
    <subcellularLocation>
        <location evidence="1 14">Cell outer membrane</location>
        <topology evidence="1 14">Multi-pass membrane protein</topology>
    </subcellularLocation>
</comment>
<dbReference type="PANTHER" id="PTHR32552:SF89">
    <property type="entry name" value="CATECHOLATE SIDEROPHORE RECEPTOR FIU"/>
    <property type="match status" value="1"/>
</dbReference>